<sequence length="52" mass="6031">MGLFVNPKKSEKPQAGYSGKARGNKLCHLDQTHTGTLFPYWERWILPYPLRV</sequence>
<dbReference type="Gramene" id="mRNA:HanXRQr2_Chr17g0779961">
    <property type="protein sequence ID" value="CDS:HanXRQr2_Chr17g0779961.1"/>
    <property type="gene ID" value="HanXRQr2_Chr17g0779961"/>
</dbReference>
<proteinExistence type="predicted"/>
<organism evidence="2 3">
    <name type="scientific">Helianthus annuus</name>
    <name type="common">Common sunflower</name>
    <dbReference type="NCBI Taxonomy" id="4232"/>
    <lineage>
        <taxon>Eukaryota</taxon>
        <taxon>Viridiplantae</taxon>
        <taxon>Streptophyta</taxon>
        <taxon>Embryophyta</taxon>
        <taxon>Tracheophyta</taxon>
        <taxon>Spermatophyta</taxon>
        <taxon>Magnoliopsida</taxon>
        <taxon>eudicotyledons</taxon>
        <taxon>Gunneridae</taxon>
        <taxon>Pentapetalae</taxon>
        <taxon>asterids</taxon>
        <taxon>campanulids</taxon>
        <taxon>Asterales</taxon>
        <taxon>Asteraceae</taxon>
        <taxon>Asteroideae</taxon>
        <taxon>Heliantheae alliance</taxon>
        <taxon>Heliantheae</taxon>
        <taxon>Helianthus</taxon>
    </lineage>
</organism>
<dbReference type="Proteomes" id="UP000215914">
    <property type="component" value="Unassembled WGS sequence"/>
</dbReference>
<evidence type="ECO:0000313" key="2">
    <source>
        <dbReference type="EMBL" id="KAF5753421.1"/>
    </source>
</evidence>
<keyword evidence="3" id="KW-1185">Reference proteome</keyword>
<gene>
    <name evidence="2" type="ORF">HanXRQr2_Chr17g0779961</name>
</gene>
<dbReference type="EMBL" id="MNCJ02000332">
    <property type="protein sequence ID" value="KAF5753421.1"/>
    <property type="molecule type" value="Genomic_DNA"/>
</dbReference>
<evidence type="ECO:0000313" key="3">
    <source>
        <dbReference type="Proteomes" id="UP000215914"/>
    </source>
</evidence>
<accession>A0A9K3DD87</accession>
<reference evidence="2" key="2">
    <citation type="submission" date="2020-06" db="EMBL/GenBank/DDBJ databases">
        <title>Helianthus annuus Genome sequencing and assembly Release 2.</title>
        <authorList>
            <person name="Gouzy J."/>
            <person name="Langlade N."/>
            <person name="Munos S."/>
        </authorList>
    </citation>
    <scope>NUCLEOTIDE SEQUENCE</scope>
    <source>
        <tissue evidence="2">Leaves</tissue>
    </source>
</reference>
<protein>
    <submittedName>
        <fullName evidence="2">Uncharacterized protein</fullName>
    </submittedName>
</protein>
<comment type="caution">
    <text evidence="2">The sequence shown here is derived from an EMBL/GenBank/DDBJ whole genome shotgun (WGS) entry which is preliminary data.</text>
</comment>
<reference evidence="2" key="1">
    <citation type="journal article" date="2017" name="Nature">
        <title>The sunflower genome provides insights into oil metabolism, flowering and Asterid evolution.</title>
        <authorList>
            <person name="Badouin H."/>
            <person name="Gouzy J."/>
            <person name="Grassa C.J."/>
            <person name="Murat F."/>
            <person name="Staton S.E."/>
            <person name="Cottret L."/>
            <person name="Lelandais-Briere C."/>
            <person name="Owens G.L."/>
            <person name="Carrere S."/>
            <person name="Mayjonade B."/>
            <person name="Legrand L."/>
            <person name="Gill N."/>
            <person name="Kane N.C."/>
            <person name="Bowers J.E."/>
            <person name="Hubner S."/>
            <person name="Bellec A."/>
            <person name="Berard A."/>
            <person name="Berges H."/>
            <person name="Blanchet N."/>
            <person name="Boniface M.C."/>
            <person name="Brunel D."/>
            <person name="Catrice O."/>
            <person name="Chaidir N."/>
            <person name="Claudel C."/>
            <person name="Donnadieu C."/>
            <person name="Faraut T."/>
            <person name="Fievet G."/>
            <person name="Helmstetter N."/>
            <person name="King M."/>
            <person name="Knapp S.J."/>
            <person name="Lai Z."/>
            <person name="Le Paslier M.C."/>
            <person name="Lippi Y."/>
            <person name="Lorenzon L."/>
            <person name="Mandel J.R."/>
            <person name="Marage G."/>
            <person name="Marchand G."/>
            <person name="Marquand E."/>
            <person name="Bret-Mestries E."/>
            <person name="Morien E."/>
            <person name="Nambeesan S."/>
            <person name="Nguyen T."/>
            <person name="Pegot-Espagnet P."/>
            <person name="Pouilly N."/>
            <person name="Raftis F."/>
            <person name="Sallet E."/>
            <person name="Schiex T."/>
            <person name="Thomas J."/>
            <person name="Vandecasteele C."/>
            <person name="Vares D."/>
            <person name="Vear F."/>
            <person name="Vautrin S."/>
            <person name="Crespi M."/>
            <person name="Mangin B."/>
            <person name="Burke J.M."/>
            <person name="Salse J."/>
            <person name="Munos S."/>
            <person name="Vincourt P."/>
            <person name="Rieseberg L.H."/>
            <person name="Langlade N.B."/>
        </authorList>
    </citation>
    <scope>NUCLEOTIDE SEQUENCE</scope>
    <source>
        <tissue evidence="2">Leaves</tissue>
    </source>
</reference>
<evidence type="ECO:0000256" key="1">
    <source>
        <dbReference type="SAM" id="MobiDB-lite"/>
    </source>
</evidence>
<dbReference type="AlphaFoldDB" id="A0A9K3DD87"/>
<name>A0A9K3DD87_HELAN</name>
<feature type="region of interest" description="Disordered" evidence="1">
    <location>
        <begin position="1"/>
        <end position="20"/>
    </location>
</feature>